<dbReference type="Gene3D" id="3.40.630.30">
    <property type="match status" value="1"/>
</dbReference>
<keyword evidence="1 4" id="KW-0808">Transferase</keyword>
<proteinExistence type="predicted"/>
<dbReference type="GO" id="GO:0016747">
    <property type="term" value="F:acyltransferase activity, transferring groups other than amino-acyl groups"/>
    <property type="evidence" value="ECO:0007669"/>
    <property type="project" value="InterPro"/>
</dbReference>
<name>A0A0U0ZMJ9_9MYCO</name>
<dbReference type="InterPro" id="IPR000182">
    <property type="entry name" value="GNAT_dom"/>
</dbReference>
<evidence type="ECO:0000256" key="1">
    <source>
        <dbReference type="ARBA" id="ARBA00022679"/>
    </source>
</evidence>
<evidence type="ECO:0000313" key="5">
    <source>
        <dbReference type="Proteomes" id="UP000045782"/>
    </source>
</evidence>
<keyword evidence="2" id="KW-0012">Acyltransferase</keyword>
<dbReference type="PANTHER" id="PTHR43877">
    <property type="entry name" value="AMINOALKYLPHOSPHONATE N-ACETYLTRANSFERASE-RELATED-RELATED"/>
    <property type="match status" value="1"/>
</dbReference>
<dbReference type="CDD" id="cd04301">
    <property type="entry name" value="NAT_SF"/>
    <property type="match status" value="2"/>
</dbReference>
<dbReference type="PROSITE" id="PS51186">
    <property type="entry name" value="GNAT"/>
    <property type="match status" value="2"/>
</dbReference>
<feature type="domain" description="N-acetyltransferase" evidence="3">
    <location>
        <begin position="198"/>
        <end position="352"/>
    </location>
</feature>
<dbReference type="AlphaFoldDB" id="A0A0U0ZMJ9"/>
<dbReference type="EMBL" id="CSWP01000003">
    <property type="protein sequence ID" value="CPV49783.1"/>
    <property type="molecule type" value="Genomic_DNA"/>
</dbReference>
<dbReference type="InterPro" id="IPR050832">
    <property type="entry name" value="Bact_Acetyltransf"/>
</dbReference>
<evidence type="ECO:0000313" key="4">
    <source>
        <dbReference type="EMBL" id="CPV49783.1"/>
    </source>
</evidence>
<reference evidence="4 5" key="1">
    <citation type="submission" date="2015-03" db="EMBL/GenBank/DDBJ databases">
        <authorList>
            <person name="Murphy D."/>
        </authorList>
    </citation>
    <scope>NUCLEOTIDE SEQUENCE [LARGE SCALE GENOMIC DNA]</scope>
    <source>
        <strain evidence="4 5">PAP088</strain>
    </source>
</reference>
<dbReference type="RefSeq" id="WP_016893040.1">
    <property type="nucleotide sequence ID" value="NZ_CSWP01000003.1"/>
</dbReference>
<dbReference type="Proteomes" id="UP000045782">
    <property type="component" value="Unassembled WGS sequence"/>
</dbReference>
<gene>
    <name evidence="4" type="ORF">ERS075579_02149</name>
</gene>
<dbReference type="InterPro" id="IPR016181">
    <property type="entry name" value="Acyl_CoA_acyltransferase"/>
</dbReference>
<feature type="domain" description="N-acetyltransferase" evidence="3">
    <location>
        <begin position="32"/>
        <end position="190"/>
    </location>
</feature>
<evidence type="ECO:0000259" key="3">
    <source>
        <dbReference type="PROSITE" id="PS51186"/>
    </source>
</evidence>
<dbReference type="SUPFAM" id="SSF55729">
    <property type="entry name" value="Acyl-CoA N-acyltransferases (Nat)"/>
    <property type="match status" value="2"/>
</dbReference>
<protein>
    <submittedName>
        <fullName evidence="4">Putative acetyltransferase, GNAT</fullName>
    </submittedName>
</protein>
<organism evidence="4 5">
    <name type="scientific">Mycobacteroides abscessus</name>
    <dbReference type="NCBI Taxonomy" id="36809"/>
    <lineage>
        <taxon>Bacteria</taxon>
        <taxon>Bacillati</taxon>
        <taxon>Actinomycetota</taxon>
        <taxon>Actinomycetes</taxon>
        <taxon>Mycobacteriales</taxon>
        <taxon>Mycobacteriaceae</taxon>
        <taxon>Mycobacteroides</taxon>
    </lineage>
</organism>
<evidence type="ECO:0000256" key="2">
    <source>
        <dbReference type="ARBA" id="ARBA00023315"/>
    </source>
</evidence>
<accession>A0A0U0ZMJ9</accession>
<sequence length="352" mass="39173">MTSHAVPTAQAPLSERVDAPDVVEIPSAGADLTWRAATKEDIPALFELWRAAGAVDHPTSLVMLDELEEEFDDDDFDPALDSVIAVDSLGRVVAFGSVTVKSAHETVVWVTLDGTVHPERRGEGIGSSVLRWQEQRGLQHLAESDECLPGWLAGSAEEHAVWTIELFHRNGYESVRWWHELERDLAQPIPDVTLPEGIRIETYGPEWSEPTRDAHNEAFRDHWGSQPEAREDWEAAHRLNAFRADLSFVAVARDAAGQDIVVAYLLSDVNEEEWEANGYSFGFVDLLGVRRDWRGRKLAQALLTHAMRAYRNEGLQRAVLDVDADSPTGAVALYAGLGFSMVNRSISLIKQF</sequence>
<dbReference type="Pfam" id="PF00583">
    <property type="entry name" value="Acetyltransf_1"/>
    <property type="match status" value="1"/>
</dbReference>